<evidence type="ECO:0000313" key="9">
    <source>
        <dbReference type="Proteomes" id="UP000028486"/>
    </source>
</evidence>
<feature type="transmembrane region" description="Helical" evidence="7">
    <location>
        <begin position="327"/>
        <end position="348"/>
    </location>
</feature>
<dbReference type="OrthoDB" id="9808135at2"/>
<dbReference type="NCBIfam" id="NF007111">
    <property type="entry name" value="PRK09560.1"/>
    <property type="match status" value="1"/>
</dbReference>
<dbReference type="AlphaFoldDB" id="A0A076F955"/>
<feature type="transmembrane region" description="Helical" evidence="7">
    <location>
        <begin position="181"/>
        <end position="199"/>
    </location>
</feature>
<proteinExistence type="inferred from homology"/>
<evidence type="ECO:0000256" key="7">
    <source>
        <dbReference type="HAMAP-Rule" id="MF_01844"/>
    </source>
</evidence>
<dbReference type="STRING" id="1244531.CIG2463D_0362"/>
<name>A0A076F955_9BACT</name>
<dbReference type="PANTHER" id="PTHR30341">
    <property type="entry name" value="SODIUM ION/PROTON ANTIPORTER NHAA-RELATED"/>
    <property type="match status" value="1"/>
</dbReference>
<dbReference type="InterPro" id="IPR004670">
    <property type="entry name" value="NhaA"/>
</dbReference>
<sequence>MDSIKAFLQKESASGILIIFSMILALILANNGALNGFYTEILRLDSGVIFGNFSIVKPTILWVNDGLMAIFFFMIGLELKYEFLEGELNSIKKVALPAIAGIGGVIFPALIFYALNHSNDFNVHGWAIPTVSDTAFALAILFLLGSKIPVSLKLFLLSLAIIDDVAAIVIIAIFYTTKLSIFSLILSLFAIIALAVLNYKNNQNKLLYLACGIILWVAVLKSGVHATLAGIIASLFIPLKDEYGDSEHGMLNSIMHFLHPIVAFLILPIFAFSNAGVVLSKDALMNLFHPVPLGIMLGLFVGKQIGVFSFAYLAIKLKLADLPQSSNWLHLYGLSILTGVGMSMSLFVDGLAYADSNVFLYANKIAILVASTVCAVLGYIVLRRASKDSLL</sequence>
<keyword evidence="3" id="KW-0997">Cell inner membrane</keyword>
<dbReference type="InterPro" id="IPR023171">
    <property type="entry name" value="Na/H_antiporter_dom_sf"/>
</dbReference>
<feature type="transmembrane region" description="Helical" evidence="7">
    <location>
        <begin position="257"/>
        <end position="279"/>
    </location>
</feature>
<keyword evidence="7" id="KW-0813">Transport</keyword>
<dbReference type="KEGG" id="caj:CIG1485E_0357"/>
<dbReference type="HAMAP" id="MF_01844">
    <property type="entry name" value="NhaA"/>
    <property type="match status" value="1"/>
</dbReference>
<feature type="transmembrane region" description="Helical" evidence="7">
    <location>
        <begin position="126"/>
        <end position="145"/>
    </location>
</feature>
<dbReference type="Pfam" id="PF06965">
    <property type="entry name" value="Na_H_antiport_1"/>
    <property type="match status" value="1"/>
</dbReference>
<keyword evidence="9" id="KW-1185">Reference proteome</keyword>
<evidence type="ECO:0000256" key="6">
    <source>
        <dbReference type="ARBA" id="ARBA00023136"/>
    </source>
</evidence>
<evidence type="ECO:0000313" key="8">
    <source>
        <dbReference type="EMBL" id="AII14228.1"/>
    </source>
</evidence>
<dbReference type="GO" id="GO:0006885">
    <property type="term" value="P:regulation of pH"/>
    <property type="evidence" value="ECO:0007669"/>
    <property type="project" value="UniProtKB-UniRule"/>
</dbReference>
<comment type="subcellular location">
    <subcellularLocation>
        <location evidence="1">Cell inner membrane</location>
        <topology evidence="1">Multi-pass membrane protein</topology>
    </subcellularLocation>
    <subcellularLocation>
        <location evidence="7">Cell membrane</location>
        <topology evidence="7">Multi-pass membrane protein</topology>
    </subcellularLocation>
</comment>
<gene>
    <name evidence="7" type="primary">nhaA</name>
    <name evidence="8" type="synonym">nhaA1</name>
    <name evidence="8" type="ORF">CIG1485E_0357</name>
</gene>
<dbReference type="HOGENOM" id="CLU_015803_1_0_7"/>
<keyword evidence="7" id="KW-0050">Antiport</keyword>
<evidence type="ECO:0000256" key="2">
    <source>
        <dbReference type="ARBA" id="ARBA00022475"/>
    </source>
</evidence>
<comment type="similarity">
    <text evidence="7">Belongs to the NhaA Na(+)/H(+) (TC 2.A.33) antiporter family.</text>
</comment>
<dbReference type="PANTHER" id="PTHR30341:SF0">
    <property type="entry name" value="NA(+)_H(+) ANTIPORTER NHAA"/>
    <property type="match status" value="1"/>
</dbReference>
<keyword evidence="5 7" id="KW-1133">Transmembrane helix</keyword>
<feature type="transmembrane region" description="Helical" evidence="7">
    <location>
        <begin position="12"/>
        <end position="29"/>
    </location>
</feature>
<dbReference type="GO" id="GO:0015385">
    <property type="term" value="F:sodium:proton antiporter activity"/>
    <property type="evidence" value="ECO:0007669"/>
    <property type="project" value="UniProtKB-UniRule"/>
</dbReference>
<evidence type="ECO:0000256" key="5">
    <source>
        <dbReference type="ARBA" id="ARBA00022989"/>
    </source>
</evidence>
<keyword evidence="4 7" id="KW-0812">Transmembrane</keyword>
<comment type="function">
    <text evidence="7">Na(+)/H(+) antiporter that extrudes sodium in exchange for external protons.</text>
</comment>
<protein>
    <recommendedName>
        <fullName evidence="7">Na(+)/H(+) antiporter NhaA</fullName>
    </recommendedName>
    <alternativeName>
        <fullName evidence="7">Sodium/proton antiporter NhaA</fullName>
    </alternativeName>
</protein>
<accession>A0A076F955</accession>
<feature type="transmembrane region" description="Helical" evidence="7">
    <location>
        <begin position="206"/>
        <end position="237"/>
    </location>
</feature>
<comment type="catalytic activity">
    <reaction evidence="7">
        <text>Na(+)(in) + 2 H(+)(out) = Na(+)(out) + 2 H(+)(in)</text>
        <dbReference type="Rhea" id="RHEA:29251"/>
        <dbReference type="ChEBI" id="CHEBI:15378"/>
        <dbReference type="ChEBI" id="CHEBI:29101"/>
    </reaction>
</comment>
<dbReference type="GO" id="GO:0005886">
    <property type="term" value="C:plasma membrane"/>
    <property type="evidence" value="ECO:0007669"/>
    <property type="project" value="UniProtKB-SubCell"/>
</dbReference>
<dbReference type="NCBIfam" id="NF007112">
    <property type="entry name" value="PRK09561.1"/>
    <property type="match status" value="1"/>
</dbReference>
<keyword evidence="7" id="KW-0739">Sodium transport</keyword>
<keyword evidence="6 7" id="KW-0472">Membrane</keyword>
<feature type="transmembrane region" description="Helical" evidence="7">
    <location>
        <begin position="291"/>
        <end position="315"/>
    </location>
</feature>
<feature type="transmembrane region" description="Helical" evidence="7">
    <location>
        <begin position="154"/>
        <end position="175"/>
    </location>
</feature>
<keyword evidence="7" id="KW-0406">Ion transport</keyword>
<dbReference type="RefSeq" id="WP_038453068.1">
    <property type="nucleotide sequence ID" value="NZ_CP009043.1"/>
</dbReference>
<evidence type="ECO:0000256" key="1">
    <source>
        <dbReference type="ARBA" id="ARBA00004429"/>
    </source>
</evidence>
<keyword evidence="7" id="KW-0915">Sodium</keyword>
<dbReference type="Gene3D" id="1.20.1530.10">
    <property type="entry name" value="Na+/H+ antiporter like domain"/>
    <property type="match status" value="1"/>
</dbReference>
<dbReference type="Proteomes" id="UP000028486">
    <property type="component" value="Chromosome"/>
</dbReference>
<dbReference type="NCBIfam" id="TIGR00773">
    <property type="entry name" value="NhaA"/>
    <property type="match status" value="1"/>
</dbReference>
<feature type="transmembrane region" description="Helical" evidence="7">
    <location>
        <begin position="360"/>
        <end position="382"/>
    </location>
</feature>
<reference evidence="9" key="1">
    <citation type="journal article" date="2014" name="Genome Announc.">
        <title>Complete Genome Sequence of Campylobacter iguaniorum Strain 1485ET, Isolated from a Bearded Dragon (Pogona vitticeps).</title>
        <authorList>
            <person name="Gilbert M.J."/>
            <person name="Miller W.G."/>
            <person name="Yee E."/>
            <person name="Kik M."/>
            <person name="Wagenaar J.A."/>
            <person name="Duim B."/>
        </authorList>
    </citation>
    <scope>NUCLEOTIDE SEQUENCE [LARGE SCALE GENOMIC DNA]</scope>
    <source>
        <strain evidence="9">1485E</strain>
    </source>
</reference>
<dbReference type="eggNOG" id="COG3004">
    <property type="taxonomic scope" value="Bacteria"/>
</dbReference>
<feature type="transmembrane region" description="Helical" evidence="7">
    <location>
        <begin position="49"/>
        <end position="73"/>
    </location>
</feature>
<evidence type="ECO:0000256" key="3">
    <source>
        <dbReference type="ARBA" id="ARBA00022519"/>
    </source>
</evidence>
<keyword evidence="2 7" id="KW-1003">Cell membrane</keyword>
<evidence type="ECO:0000256" key="4">
    <source>
        <dbReference type="ARBA" id="ARBA00022692"/>
    </source>
</evidence>
<dbReference type="EMBL" id="CP009043">
    <property type="protein sequence ID" value="AII14228.1"/>
    <property type="molecule type" value="Genomic_DNA"/>
</dbReference>
<organism evidence="8 9">
    <name type="scientific">Campylobacter iguaniorum</name>
    <dbReference type="NCBI Taxonomy" id="1244531"/>
    <lineage>
        <taxon>Bacteria</taxon>
        <taxon>Pseudomonadati</taxon>
        <taxon>Campylobacterota</taxon>
        <taxon>Epsilonproteobacteria</taxon>
        <taxon>Campylobacterales</taxon>
        <taxon>Campylobacteraceae</taxon>
        <taxon>Campylobacter</taxon>
    </lineage>
</organism>
<feature type="transmembrane region" description="Helical" evidence="7">
    <location>
        <begin position="94"/>
        <end position="114"/>
    </location>
</feature>